<dbReference type="RefSeq" id="WP_271192088.1">
    <property type="nucleotide sequence ID" value="NZ_CP115667.1"/>
</dbReference>
<evidence type="ECO:0000256" key="3">
    <source>
        <dbReference type="ARBA" id="ARBA00022801"/>
    </source>
</evidence>
<evidence type="ECO:0000313" key="8">
    <source>
        <dbReference type="Proteomes" id="UP001210339"/>
    </source>
</evidence>
<gene>
    <name evidence="7" type="ORF">O6R05_03190</name>
</gene>
<evidence type="ECO:0000256" key="1">
    <source>
        <dbReference type="ARBA" id="ARBA00001946"/>
    </source>
</evidence>
<sequence>MIYYDKNYPFAVDVDQDGNIERIFETRSLLGSIWRGRIEKKVGPFTFVTLGDTQVFLDEEVAPHEGESLLVQIIGDPREEEKAFRGTQRLSLTGRSMVVFDNRIRKVSGKLHGEDKMRLLSLADNEAMEGVLFRTEAGALSDDKLIDEYRSLRTTLQAFELERHRLPPIQQLYTPLFYQDWIGKPVYHNDSDLTTVLNSGGVYDAHFSYKTHELYSKLIALAASRVEMEQGFLKFERTSALHTIDVNTAAATLSHGKLNRTVNRQAAECIPREIERRNLSGVILIDFVGRSKDYQLLKILKRGFSDFNTRVYGFTELGLVEVARKNTGKTFFDLWRESQ</sequence>
<keyword evidence="3" id="KW-0378">Hydrolase</keyword>
<dbReference type="EMBL" id="CP115667">
    <property type="protein sequence ID" value="WBW50563.1"/>
    <property type="molecule type" value="Genomic_DNA"/>
</dbReference>
<keyword evidence="8" id="KW-1185">Reference proteome</keyword>
<dbReference type="Pfam" id="PF10150">
    <property type="entry name" value="RNase_E_G"/>
    <property type="match status" value="1"/>
</dbReference>
<evidence type="ECO:0000256" key="5">
    <source>
        <dbReference type="ARBA" id="ARBA00022884"/>
    </source>
</evidence>
<accession>A0ABY7QXA2</accession>
<name>A0ABY7QXA2_9FIRM</name>
<organism evidence="7 8">
    <name type="scientific">Peptoniphilus equinus</name>
    <dbReference type="NCBI Taxonomy" id="3016343"/>
    <lineage>
        <taxon>Bacteria</taxon>
        <taxon>Bacillati</taxon>
        <taxon>Bacillota</taxon>
        <taxon>Tissierellia</taxon>
        <taxon>Tissierellales</taxon>
        <taxon>Peptoniphilaceae</taxon>
        <taxon>Peptoniphilus</taxon>
    </lineage>
</organism>
<dbReference type="InterPro" id="IPR019307">
    <property type="entry name" value="RNA-bd_AU-1/RNase_E/G"/>
</dbReference>
<evidence type="ECO:0000256" key="4">
    <source>
        <dbReference type="ARBA" id="ARBA00022842"/>
    </source>
</evidence>
<keyword evidence="4" id="KW-0460">Magnesium</keyword>
<feature type="domain" description="RNA-binding protein AU-1/Ribonuclease E/G" evidence="6">
    <location>
        <begin position="211"/>
        <end position="326"/>
    </location>
</feature>
<dbReference type="PANTHER" id="PTHR30001:SF0">
    <property type="entry name" value="RIBONUCLEASE G"/>
    <property type="match status" value="1"/>
</dbReference>
<protein>
    <submittedName>
        <fullName evidence="7">Ribonuclease E/G</fullName>
    </submittedName>
</protein>
<dbReference type="InterPro" id="IPR004659">
    <property type="entry name" value="RNase_E/G"/>
</dbReference>
<proteinExistence type="predicted"/>
<keyword evidence="2" id="KW-0479">Metal-binding</keyword>
<evidence type="ECO:0000259" key="6">
    <source>
        <dbReference type="Pfam" id="PF10150"/>
    </source>
</evidence>
<dbReference type="PANTHER" id="PTHR30001">
    <property type="entry name" value="RIBONUCLEASE"/>
    <property type="match status" value="1"/>
</dbReference>
<dbReference type="Proteomes" id="UP001210339">
    <property type="component" value="Chromosome"/>
</dbReference>
<keyword evidence="5" id="KW-0694">RNA-binding</keyword>
<comment type="cofactor">
    <cofactor evidence="1">
        <name>Mg(2+)</name>
        <dbReference type="ChEBI" id="CHEBI:18420"/>
    </cofactor>
</comment>
<reference evidence="7 8" key="1">
    <citation type="submission" date="2023-01" db="EMBL/GenBank/DDBJ databases">
        <authorList>
            <person name="Lee S.H."/>
            <person name="Jung H.S."/>
            <person name="Yun J.U."/>
        </authorList>
    </citation>
    <scope>NUCLEOTIDE SEQUENCE [LARGE SCALE GENOMIC DNA]</scope>
    <source>
        <strain evidence="7 8">CBA3646</strain>
    </source>
</reference>
<evidence type="ECO:0000256" key="2">
    <source>
        <dbReference type="ARBA" id="ARBA00022723"/>
    </source>
</evidence>
<evidence type="ECO:0000313" key="7">
    <source>
        <dbReference type="EMBL" id="WBW50563.1"/>
    </source>
</evidence>